<dbReference type="Gene3D" id="3.30.930.10">
    <property type="entry name" value="Bira Bifunctional Protein, Domain 2"/>
    <property type="match status" value="1"/>
</dbReference>
<dbReference type="InterPro" id="IPR004408">
    <property type="entry name" value="Biotin_CoA_COase_ligase"/>
</dbReference>
<dbReference type="InterPro" id="IPR008988">
    <property type="entry name" value="Transcriptional_repressor_C"/>
</dbReference>
<dbReference type="NCBIfam" id="TIGR00121">
    <property type="entry name" value="birA_ligase"/>
    <property type="match status" value="1"/>
</dbReference>
<dbReference type="AlphaFoldDB" id="A0A127PX77"/>
<dbReference type="GO" id="GO:0005524">
    <property type="term" value="F:ATP binding"/>
    <property type="evidence" value="ECO:0007669"/>
    <property type="project" value="UniProtKB-KW"/>
</dbReference>
<evidence type="ECO:0000259" key="7">
    <source>
        <dbReference type="PROSITE" id="PS51733"/>
    </source>
</evidence>
<dbReference type="InterPro" id="IPR045864">
    <property type="entry name" value="aa-tRNA-synth_II/BPL/LPL"/>
</dbReference>
<dbReference type="PROSITE" id="PS51733">
    <property type="entry name" value="BPL_LPL_CATALYTIC"/>
    <property type="match status" value="1"/>
</dbReference>
<evidence type="ECO:0000256" key="4">
    <source>
        <dbReference type="ARBA" id="ARBA00023267"/>
    </source>
</evidence>
<keyword evidence="1 8" id="KW-0436">Ligase</keyword>
<dbReference type="GO" id="GO:0004077">
    <property type="term" value="F:biotin--[biotin carboxyl-carrier protein] ligase activity"/>
    <property type="evidence" value="ECO:0007669"/>
    <property type="project" value="UniProtKB-EC"/>
</dbReference>
<evidence type="ECO:0000256" key="2">
    <source>
        <dbReference type="ARBA" id="ARBA00022741"/>
    </source>
</evidence>
<dbReference type="EC" id="6.3.4.15" evidence="5"/>
<evidence type="ECO:0000313" key="9">
    <source>
        <dbReference type="Proteomes" id="UP000071778"/>
    </source>
</evidence>
<dbReference type="PANTHER" id="PTHR12835:SF5">
    <property type="entry name" value="BIOTIN--PROTEIN LIGASE"/>
    <property type="match status" value="1"/>
</dbReference>
<keyword evidence="2" id="KW-0547">Nucleotide-binding</keyword>
<dbReference type="InterPro" id="IPR004143">
    <property type="entry name" value="BPL_LPL_catalytic"/>
</dbReference>
<keyword evidence="9" id="KW-1185">Reference proteome</keyword>
<accession>A0A127PX77</accession>
<dbReference type="EMBL" id="CP013235">
    <property type="protein sequence ID" value="AMP12081.1"/>
    <property type="molecule type" value="Genomic_DNA"/>
</dbReference>
<dbReference type="CDD" id="cd16442">
    <property type="entry name" value="BPL"/>
    <property type="match status" value="1"/>
</dbReference>
<organism evidence="8 9">
    <name type="scientific">Collimonas arenae</name>
    <dbReference type="NCBI Taxonomy" id="279058"/>
    <lineage>
        <taxon>Bacteria</taxon>
        <taxon>Pseudomonadati</taxon>
        <taxon>Pseudomonadota</taxon>
        <taxon>Betaproteobacteria</taxon>
        <taxon>Burkholderiales</taxon>
        <taxon>Oxalobacteraceae</taxon>
        <taxon>Collimonas</taxon>
    </lineage>
</organism>
<sequence length="293" mass="30908">MRGMTAQSFVPYSFATPLSAARIAAFAGHHAEHCRIEVVAETGSTNADLLARVSINNAFDNAGGKSSPALTAPTLLAAEMQTAGRGRAGRPWLSAPSAALTFSLAWPFSCPLQALVGLPLAVGVTIAETLADFGVTVQLKWPNDVLQGGRKLAGILIETATAPTQDKQVWAVIGIGLNIAISEQLQQQIGRSTANLPSAAAQDRDLLLASLLTALARNMQQFESEGLAAFVERWNRLHAFAGQQVVILDQGQTLHEGQALGIDHIGRLLLQTDHGSAPIAIMAGDISLRPKED</sequence>
<name>A0A127PX77_9BURK</name>
<dbReference type="PANTHER" id="PTHR12835">
    <property type="entry name" value="BIOTIN PROTEIN LIGASE"/>
    <property type="match status" value="1"/>
</dbReference>
<dbReference type="Gene3D" id="2.30.30.100">
    <property type="match status" value="1"/>
</dbReference>
<dbReference type="PATRIC" id="fig|279058.17.peg.4763"/>
<protein>
    <recommendedName>
        <fullName evidence="5">biotin--[biotin carboxyl-carrier protein] ligase</fullName>
        <ecNumber evidence="5">6.3.4.15</ecNumber>
    </recommendedName>
</protein>
<feature type="domain" description="BPL/LPL catalytic" evidence="7">
    <location>
        <begin position="44"/>
        <end position="223"/>
    </location>
</feature>
<dbReference type="InterPro" id="IPR003142">
    <property type="entry name" value="BPL_C"/>
</dbReference>
<proteinExistence type="predicted"/>
<keyword evidence="3" id="KW-0067">ATP-binding</keyword>
<reference evidence="8 9" key="1">
    <citation type="submission" date="2015-11" db="EMBL/GenBank/DDBJ databases">
        <title>Exploring the genomic traits of fungus-feeding bacterial genus Collimonas.</title>
        <authorList>
            <person name="Song C."/>
            <person name="Schmidt R."/>
            <person name="de Jager V."/>
            <person name="Krzyzanowska D."/>
            <person name="Jongedijk E."/>
            <person name="Cankar K."/>
            <person name="Beekwilder J."/>
            <person name="van Veen A."/>
            <person name="de Boer W."/>
            <person name="van Veen J.A."/>
            <person name="Garbeva P."/>
        </authorList>
    </citation>
    <scope>NUCLEOTIDE SEQUENCE [LARGE SCALE GENOMIC DNA]</scope>
    <source>
        <strain evidence="8 9">Ter282</strain>
    </source>
</reference>
<dbReference type="OrthoDB" id="9807064at2"/>
<dbReference type="Proteomes" id="UP000071778">
    <property type="component" value="Chromosome"/>
</dbReference>
<dbReference type="Pfam" id="PF03099">
    <property type="entry name" value="BPL_LplA_LipB"/>
    <property type="match status" value="1"/>
</dbReference>
<evidence type="ECO:0000313" key="8">
    <source>
        <dbReference type="EMBL" id="AMP12081.1"/>
    </source>
</evidence>
<comment type="catalytic activity">
    <reaction evidence="6">
        <text>biotin + L-lysyl-[protein] + ATP = N(6)-biotinyl-L-lysyl-[protein] + AMP + diphosphate + H(+)</text>
        <dbReference type="Rhea" id="RHEA:11756"/>
        <dbReference type="Rhea" id="RHEA-COMP:9752"/>
        <dbReference type="Rhea" id="RHEA-COMP:10505"/>
        <dbReference type="ChEBI" id="CHEBI:15378"/>
        <dbReference type="ChEBI" id="CHEBI:29969"/>
        <dbReference type="ChEBI" id="CHEBI:30616"/>
        <dbReference type="ChEBI" id="CHEBI:33019"/>
        <dbReference type="ChEBI" id="CHEBI:57586"/>
        <dbReference type="ChEBI" id="CHEBI:83144"/>
        <dbReference type="ChEBI" id="CHEBI:456215"/>
        <dbReference type="EC" id="6.3.4.15"/>
    </reaction>
</comment>
<keyword evidence="4" id="KW-0092">Biotin</keyword>
<evidence type="ECO:0000256" key="1">
    <source>
        <dbReference type="ARBA" id="ARBA00022598"/>
    </source>
</evidence>
<gene>
    <name evidence="8" type="ORF">CAter282_4421</name>
</gene>
<evidence type="ECO:0000256" key="6">
    <source>
        <dbReference type="ARBA" id="ARBA00047846"/>
    </source>
</evidence>
<dbReference type="SUPFAM" id="SSF50037">
    <property type="entry name" value="C-terminal domain of transcriptional repressors"/>
    <property type="match status" value="1"/>
</dbReference>
<evidence type="ECO:0000256" key="5">
    <source>
        <dbReference type="ARBA" id="ARBA00024227"/>
    </source>
</evidence>
<evidence type="ECO:0000256" key="3">
    <source>
        <dbReference type="ARBA" id="ARBA00022840"/>
    </source>
</evidence>
<dbReference type="Pfam" id="PF02237">
    <property type="entry name" value="BPL_C"/>
    <property type="match status" value="1"/>
</dbReference>
<dbReference type="GO" id="GO:0005737">
    <property type="term" value="C:cytoplasm"/>
    <property type="evidence" value="ECO:0007669"/>
    <property type="project" value="TreeGrafter"/>
</dbReference>
<dbReference type="SUPFAM" id="SSF55681">
    <property type="entry name" value="Class II aaRS and biotin synthetases"/>
    <property type="match status" value="1"/>
</dbReference>